<evidence type="ECO:0000313" key="3">
    <source>
        <dbReference type="Proteomes" id="UP000324748"/>
    </source>
</evidence>
<dbReference type="Gene3D" id="3.30.70.1060">
    <property type="entry name" value="Dimeric alpha+beta barrel"/>
    <property type="match status" value="1"/>
</dbReference>
<dbReference type="PANTHER" id="PTHR33606">
    <property type="entry name" value="PROTEIN YCII"/>
    <property type="match status" value="1"/>
</dbReference>
<gene>
    <name evidence="2" type="ORF">PGT21_019792</name>
</gene>
<dbReference type="Proteomes" id="UP000324748">
    <property type="component" value="Unassembled WGS sequence"/>
</dbReference>
<keyword evidence="3" id="KW-1185">Reference proteome</keyword>
<reference evidence="2 3" key="1">
    <citation type="submission" date="2019-05" db="EMBL/GenBank/DDBJ databases">
        <title>Emergence of the Ug99 lineage of the wheat stem rust pathogen through somatic hybridization.</title>
        <authorList>
            <person name="Li F."/>
            <person name="Upadhyaya N.M."/>
            <person name="Sperschneider J."/>
            <person name="Matny O."/>
            <person name="Nguyen-Phuc H."/>
            <person name="Mago R."/>
            <person name="Raley C."/>
            <person name="Miller M.E."/>
            <person name="Silverstein K.A.T."/>
            <person name="Henningsen E."/>
            <person name="Hirsch C.D."/>
            <person name="Visser B."/>
            <person name="Pretorius Z.A."/>
            <person name="Steffenson B.J."/>
            <person name="Schwessinger B."/>
            <person name="Dodds P.N."/>
            <person name="Figueroa M."/>
        </authorList>
    </citation>
    <scope>NUCLEOTIDE SEQUENCE [LARGE SCALE GENOMIC DNA]</scope>
    <source>
        <strain evidence="2">21-0</strain>
    </source>
</reference>
<feature type="region of interest" description="Disordered" evidence="1">
    <location>
        <begin position="46"/>
        <end position="71"/>
    </location>
</feature>
<name>A0A5B0MF19_PUCGR</name>
<evidence type="ECO:0000256" key="1">
    <source>
        <dbReference type="SAM" id="MobiDB-lite"/>
    </source>
</evidence>
<dbReference type="PANTHER" id="PTHR33606:SF3">
    <property type="entry name" value="PROTEIN YCII"/>
    <property type="match status" value="1"/>
</dbReference>
<dbReference type="SUPFAM" id="SSF54909">
    <property type="entry name" value="Dimeric alpha+beta barrel"/>
    <property type="match status" value="1"/>
</dbReference>
<feature type="compositionally biased region" description="Polar residues" evidence="1">
    <location>
        <begin position="53"/>
        <end position="65"/>
    </location>
</feature>
<evidence type="ECO:0008006" key="4">
    <source>
        <dbReference type="Google" id="ProtNLM"/>
    </source>
</evidence>
<dbReference type="AlphaFoldDB" id="A0A5B0MF19"/>
<comment type="caution">
    <text evidence="2">The sequence shown here is derived from an EMBL/GenBank/DDBJ whole genome shotgun (WGS) entry which is preliminary data.</text>
</comment>
<dbReference type="InterPro" id="IPR011008">
    <property type="entry name" value="Dimeric_a/b-barrel"/>
</dbReference>
<accession>A0A5B0MF19</accession>
<protein>
    <recommendedName>
        <fullName evidence="4">YCII-related domain-containing protein</fullName>
    </recommendedName>
</protein>
<dbReference type="InterPro" id="IPR051807">
    <property type="entry name" value="Sec-metab_biosynth-assoc"/>
</dbReference>
<dbReference type="EMBL" id="VSWC01000157">
    <property type="protein sequence ID" value="KAA1074773.1"/>
    <property type="molecule type" value="Genomic_DNA"/>
</dbReference>
<evidence type="ECO:0000313" key="2">
    <source>
        <dbReference type="EMBL" id="KAA1074773.1"/>
    </source>
</evidence>
<organism evidence="2 3">
    <name type="scientific">Puccinia graminis f. sp. tritici</name>
    <dbReference type="NCBI Taxonomy" id="56615"/>
    <lineage>
        <taxon>Eukaryota</taxon>
        <taxon>Fungi</taxon>
        <taxon>Dikarya</taxon>
        <taxon>Basidiomycota</taxon>
        <taxon>Pucciniomycotina</taxon>
        <taxon>Pucciniomycetes</taxon>
        <taxon>Pucciniales</taxon>
        <taxon>Pucciniaceae</taxon>
        <taxon>Puccinia</taxon>
    </lineage>
</organism>
<dbReference type="OrthoDB" id="5519740at2759"/>
<proteinExistence type="predicted"/>
<sequence length="178" mass="19777">MPSFVIGSSIRFLRLLELQSSFNLPSHPRSFAKTLARTTIMTSPKKEIDPDVNWSSPLPKQTPSDAPNDAKEADDAKVFTYLVVAPDLGDSKRAILRAEHFKMAQEGLKTGRIVNAGAMLESDASESNNFDPKMIGSWLLIKARSIEEARRLCLNDIYAKESAWDTTKLQITPVKTLV</sequence>